<dbReference type="OrthoDB" id="7183534at2"/>
<dbReference type="PANTHER" id="PTHR30273:SF2">
    <property type="entry name" value="PROTEIN FECR"/>
    <property type="match status" value="1"/>
</dbReference>
<keyword evidence="1" id="KW-1133">Transmembrane helix</keyword>
<evidence type="ECO:0000313" key="3">
    <source>
        <dbReference type="EMBL" id="ESQ85472.1"/>
    </source>
</evidence>
<dbReference type="PANTHER" id="PTHR30273">
    <property type="entry name" value="PERIPLASMIC SIGNAL SENSOR AND SIGMA FACTOR ACTIVATOR FECR-RELATED"/>
    <property type="match status" value="1"/>
</dbReference>
<name>V4NUG0_9CAUL</name>
<sequence>MHNLQAFEDMDREEAAAYWVMVMSGPNVPAHRERLFETWISADPGNAMAYADCLACYDSASLGEAALVARAKSSQHRSVVWGGALAASLALVMIGGGMWFGGLRLPGALPAEKGYTQTLETTPGQMLTARLPDGSQVVLNGDTQLSVHFAGRDRAITLRRGEAYFDIAHDVTRPFTVEAAGSHVRVLGTAFNIDLLPAGGAEVAVYRGRVRVEAHHEVRDLGVGERVLTDGALIPAAFDVAEMPDWQGGWFEADNISLTRLVGEVNRFSSVPVRIDAPDLAARKISGRFKVSDTDKVLKSLKQVYGIKIVREENVIVLTKSL</sequence>
<dbReference type="PIRSF" id="PIRSF018266">
    <property type="entry name" value="FecR"/>
    <property type="match status" value="1"/>
</dbReference>
<gene>
    <name evidence="3" type="ORF">ABENE_18940</name>
</gene>
<keyword evidence="4" id="KW-1185">Reference proteome</keyword>
<dbReference type="eggNOG" id="COG3712">
    <property type="taxonomic scope" value="Bacteria"/>
</dbReference>
<dbReference type="GO" id="GO:0016989">
    <property type="term" value="F:sigma factor antagonist activity"/>
    <property type="evidence" value="ECO:0007669"/>
    <property type="project" value="TreeGrafter"/>
</dbReference>
<dbReference type="Proteomes" id="UP000017837">
    <property type="component" value="Unassembled WGS sequence"/>
</dbReference>
<evidence type="ECO:0000259" key="2">
    <source>
        <dbReference type="Pfam" id="PF04773"/>
    </source>
</evidence>
<dbReference type="Pfam" id="PF04773">
    <property type="entry name" value="FecR"/>
    <property type="match status" value="1"/>
</dbReference>
<evidence type="ECO:0000256" key="1">
    <source>
        <dbReference type="SAM" id="Phobius"/>
    </source>
</evidence>
<organism evidence="3 4">
    <name type="scientific">Asticcacaulis benevestitus DSM 16100 = ATCC BAA-896</name>
    <dbReference type="NCBI Taxonomy" id="1121022"/>
    <lineage>
        <taxon>Bacteria</taxon>
        <taxon>Pseudomonadati</taxon>
        <taxon>Pseudomonadota</taxon>
        <taxon>Alphaproteobacteria</taxon>
        <taxon>Caulobacterales</taxon>
        <taxon>Caulobacteraceae</taxon>
        <taxon>Asticcacaulis</taxon>
    </lineage>
</organism>
<dbReference type="AlphaFoldDB" id="V4NUG0"/>
<dbReference type="PATRIC" id="fig|1121022.4.peg.3875"/>
<reference evidence="3 4" key="1">
    <citation type="journal article" date="2014" name="Nature">
        <title>Sequential evolution of bacterial morphology by co-option of a developmental regulator.</title>
        <authorList>
            <person name="Jiang C."/>
            <person name="Brown P.J."/>
            <person name="Ducret A."/>
            <person name="Brun Y.V."/>
        </authorList>
    </citation>
    <scope>NUCLEOTIDE SEQUENCE [LARGE SCALE GENOMIC DNA]</scope>
    <source>
        <strain evidence="3 4">DSM 16100</strain>
    </source>
</reference>
<proteinExistence type="predicted"/>
<dbReference type="Gene3D" id="2.60.120.1440">
    <property type="match status" value="1"/>
</dbReference>
<comment type="caution">
    <text evidence="3">The sequence shown here is derived from an EMBL/GenBank/DDBJ whole genome shotgun (WGS) entry which is preliminary data.</text>
</comment>
<keyword evidence="1" id="KW-0812">Transmembrane</keyword>
<protein>
    <recommendedName>
        <fullName evidence="2">FecR protein domain-containing protein</fullName>
    </recommendedName>
</protein>
<dbReference type="RefSeq" id="WP_018083566.1">
    <property type="nucleotide sequence ID" value="NZ_AQWM01000036.1"/>
</dbReference>
<dbReference type="InterPro" id="IPR006860">
    <property type="entry name" value="FecR"/>
</dbReference>
<keyword evidence="1" id="KW-0472">Membrane</keyword>
<feature type="transmembrane region" description="Helical" evidence="1">
    <location>
        <begin position="79"/>
        <end position="100"/>
    </location>
</feature>
<dbReference type="InterPro" id="IPR012373">
    <property type="entry name" value="Ferrdict_sens_TM"/>
</dbReference>
<feature type="domain" description="FecR protein" evidence="2">
    <location>
        <begin position="118"/>
        <end position="211"/>
    </location>
</feature>
<dbReference type="EMBL" id="AWGB01000059">
    <property type="protein sequence ID" value="ESQ85472.1"/>
    <property type="molecule type" value="Genomic_DNA"/>
</dbReference>
<dbReference type="STRING" id="1121022.GCA_000376105_03877"/>
<dbReference type="Gene3D" id="3.55.50.30">
    <property type="match status" value="1"/>
</dbReference>
<evidence type="ECO:0000313" key="4">
    <source>
        <dbReference type="Proteomes" id="UP000017837"/>
    </source>
</evidence>
<accession>V4NUG0</accession>